<dbReference type="OrthoDB" id="3797628at2759"/>
<reference evidence="4" key="1">
    <citation type="journal article" date="2018" name="Nat. Microbiol.">
        <title>Leveraging single-cell genomics to expand the fungal tree of life.</title>
        <authorList>
            <person name="Ahrendt S.R."/>
            <person name="Quandt C.A."/>
            <person name="Ciobanu D."/>
            <person name="Clum A."/>
            <person name="Salamov A."/>
            <person name="Andreopoulos B."/>
            <person name="Cheng J.F."/>
            <person name="Woyke T."/>
            <person name="Pelin A."/>
            <person name="Henrissat B."/>
            <person name="Reynolds N.K."/>
            <person name="Benny G.L."/>
            <person name="Smith M.E."/>
            <person name="James T.Y."/>
            <person name="Grigoriev I.V."/>
        </authorList>
    </citation>
    <scope>NUCLEOTIDE SEQUENCE [LARGE SCALE GENOMIC DNA]</scope>
</reference>
<evidence type="ECO:0000259" key="2">
    <source>
        <dbReference type="Pfam" id="PF12110"/>
    </source>
</evidence>
<feature type="region of interest" description="Disordered" evidence="1">
    <location>
        <begin position="1"/>
        <end position="20"/>
    </location>
</feature>
<organism evidence="3 4">
    <name type="scientific">Piptocephalis cylindrospora</name>
    <dbReference type="NCBI Taxonomy" id="1907219"/>
    <lineage>
        <taxon>Eukaryota</taxon>
        <taxon>Fungi</taxon>
        <taxon>Fungi incertae sedis</taxon>
        <taxon>Zoopagomycota</taxon>
        <taxon>Zoopagomycotina</taxon>
        <taxon>Zoopagomycetes</taxon>
        <taxon>Zoopagales</taxon>
        <taxon>Piptocephalidaceae</taxon>
        <taxon>Piptocephalis</taxon>
    </lineage>
</organism>
<dbReference type="EMBL" id="KZ988080">
    <property type="protein sequence ID" value="RKP13218.1"/>
    <property type="molecule type" value="Genomic_DNA"/>
</dbReference>
<evidence type="ECO:0000313" key="4">
    <source>
        <dbReference type="Proteomes" id="UP000267251"/>
    </source>
</evidence>
<accession>A0A4P9Y2T2</accession>
<feature type="compositionally biased region" description="Basic and acidic residues" evidence="1">
    <location>
        <begin position="1"/>
        <end position="13"/>
    </location>
</feature>
<evidence type="ECO:0000313" key="3">
    <source>
        <dbReference type="EMBL" id="RKP13218.1"/>
    </source>
</evidence>
<proteinExistence type="predicted"/>
<feature type="region of interest" description="Disordered" evidence="1">
    <location>
        <begin position="265"/>
        <end position="307"/>
    </location>
</feature>
<dbReference type="Pfam" id="PF12110">
    <property type="entry name" value="Nup96"/>
    <property type="match status" value="1"/>
</dbReference>
<dbReference type="Proteomes" id="UP000267251">
    <property type="component" value="Unassembled WGS sequence"/>
</dbReference>
<dbReference type="Gene3D" id="1.25.40.690">
    <property type="match status" value="1"/>
</dbReference>
<gene>
    <name evidence="3" type="ORF">BJ684DRAFT_20279</name>
</gene>
<dbReference type="InterPro" id="IPR021967">
    <property type="entry name" value="Nup98_C"/>
</dbReference>
<evidence type="ECO:0000256" key="1">
    <source>
        <dbReference type="SAM" id="MobiDB-lite"/>
    </source>
</evidence>
<feature type="domain" description="Nuclear pore complex protein NUP96 C-terminal" evidence="2">
    <location>
        <begin position="317"/>
        <end position="611"/>
    </location>
</feature>
<name>A0A4P9Y2T2_9FUNG</name>
<sequence>MRYKRGAGEKEEGMGNGRLRMRSQMDLLASGPQDKEESRGLGTSTLQYPAMYRRVALHESISYGKEGYVSDACLSLGRSFRAGWGVGLGGMTLVHTGRVVGFKQLWKEAKEEAMDLGESTGSAESIEEMERDEYGVVITGLQLGSKVPSLVAGPFPSPVDVVERGVMVEGHVKALEAQLAMTTWEEVDGGAGQAKWTPGMTLSRLGHLQGALHPGAQHSIEGLTWGLAAALFDPLEGTDVELKGKRRLALSRWLESAVRPQVDRDLDRARGDMDDLKVRQSLGQPLPSRRQTEDQGNVSLDPSEGEHQRGEVGARIIFALLSGNRVVAACDEAARQGNLRLATLLAQVGGGSGCQEEVRGQVEAWRKTRDGQGERWAWIGGADRQRLWSLLGGNVGAYTSLDRGTGRVEQEGWVGEGLDWKRLLGLLLWYTGNDDAGIEDVVKQLDGMLRENVPGMTRAVPWYEQGTVASKNSQGDASDILYHILQLYGRQGSYPLEELLQPRNYGPSPLDYRLGWQLSHLMGPLGHWKDGEDLGGTRLTEDLAWELECLGLWEWAIYALSWLKDRTIRERTIRDLLSRHSDELGHAGAKEMFLKEKLRIPMTWAWEAKATRARWEGAVEEEVDWLIRAGQWKEAHDKIIHDLAADWILEGRLDKLKAQLEAIRVGLHVRDGPGGPKMKDDEEMGEGGGTKAYWETGGWIFLEFVSLSESFRQVHGTWKKQGAALNPQRGVEGPVKDFAVRIKTLLVALGKMAEGADTRREWQSEVPVMGFPEGINGPRDQEDVEEQDDLAWQVCLAKMARQLTRMMTELGVEEDTTQDMASWSNAAIPQDERIWRLQAMSHGFFDGLAVE</sequence>
<protein>
    <submittedName>
        <fullName evidence="3">Nuclear protein 96-domain-containing protein</fullName>
    </submittedName>
</protein>
<feature type="compositionally biased region" description="Basic and acidic residues" evidence="1">
    <location>
        <begin position="265"/>
        <end position="278"/>
    </location>
</feature>
<dbReference type="AlphaFoldDB" id="A0A4P9Y2T2"/>
<keyword evidence="4" id="KW-1185">Reference proteome</keyword>